<proteinExistence type="predicted"/>
<evidence type="ECO:0000313" key="3">
    <source>
        <dbReference type="EMBL" id="MBB3167161.1"/>
    </source>
</evidence>
<protein>
    <recommendedName>
        <fullName evidence="2">PilZ domain-containing protein</fullName>
    </recommendedName>
</protein>
<keyword evidence="4" id="KW-1185">Reference proteome</keyword>
<reference evidence="3 4" key="1">
    <citation type="submission" date="2020-08" db="EMBL/GenBank/DDBJ databases">
        <title>Genomic Encyclopedia of Type Strains, Phase III (KMG-III): the genomes of soil and plant-associated and newly described type strains.</title>
        <authorList>
            <person name="Whitman W."/>
        </authorList>
    </citation>
    <scope>NUCLEOTIDE SEQUENCE [LARGE SCALE GENOMIC DNA]</scope>
    <source>
        <strain evidence="3 4">CECT 8571</strain>
    </source>
</reference>
<accession>A0A839UK61</accession>
<dbReference type="InterPro" id="IPR009875">
    <property type="entry name" value="PilZ_domain"/>
</dbReference>
<comment type="caution">
    <text evidence="3">The sequence shown here is derived from an EMBL/GenBank/DDBJ whole genome shotgun (WGS) entry which is preliminary data.</text>
</comment>
<evidence type="ECO:0000313" key="4">
    <source>
        <dbReference type="Proteomes" id="UP000559987"/>
    </source>
</evidence>
<name>A0A839UK61_9GAMM</name>
<dbReference type="EMBL" id="JACHXZ010000001">
    <property type="protein sequence ID" value="MBB3167161.1"/>
    <property type="molecule type" value="Genomic_DNA"/>
</dbReference>
<sequence length="128" mass="14824">MTLTPSEERERRYFPRVNYRAYATLTTTKKKFDVHIVDVSFNGALAALVRPHDLTPGEEIILTIEASDDNLIKMQGKLAHQRDHMLGIECRALGIDNQSRLRELLKTESERANERSVTTMMDDHERRQ</sequence>
<evidence type="ECO:0000256" key="1">
    <source>
        <dbReference type="SAM" id="MobiDB-lite"/>
    </source>
</evidence>
<organism evidence="3 4">
    <name type="scientific">Simiduia aestuariiviva</name>
    <dbReference type="NCBI Taxonomy" id="1510459"/>
    <lineage>
        <taxon>Bacteria</taxon>
        <taxon>Pseudomonadati</taxon>
        <taxon>Pseudomonadota</taxon>
        <taxon>Gammaproteobacteria</taxon>
        <taxon>Cellvibrionales</taxon>
        <taxon>Cellvibrionaceae</taxon>
        <taxon>Simiduia</taxon>
    </lineage>
</organism>
<gene>
    <name evidence="3" type="ORF">FHS30_000337</name>
</gene>
<dbReference type="GO" id="GO:0035438">
    <property type="term" value="F:cyclic-di-GMP binding"/>
    <property type="evidence" value="ECO:0007669"/>
    <property type="project" value="InterPro"/>
</dbReference>
<dbReference type="RefSeq" id="WP_183907652.1">
    <property type="nucleotide sequence ID" value="NZ_JACHXZ010000001.1"/>
</dbReference>
<dbReference type="SUPFAM" id="SSF141371">
    <property type="entry name" value="PilZ domain-like"/>
    <property type="match status" value="1"/>
</dbReference>
<feature type="region of interest" description="Disordered" evidence="1">
    <location>
        <begin position="107"/>
        <end position="128"/>
    </location>
</feature>
<dbReference type="Proteomes" id="UP000559987">
    <property type="component" value="Unassembled WGS sequence"/>
</dbReference>
<feature type="domain" description="PilZ" evidence="2">
    <location>
        <begin position="10"/>
        <end position="105"/>
    </location>
</feature>
<dbReference type="AlphaFoldDB" id="A0A839UK61"/>
<evidence type="ECO:0000259" key="2">
    <source>
        <dbReference type="Pfam" id="PF07238"/>
    </source>
</evidence>
<dbReference type="Pfam" id="PF07238">
    <property type="entry name" value="PilZ"/>
    <property type="match status" value="1"/>
</dbReference>
<dbReference type="Gene3D" id="2.40.10.220">
    <property type="entry name" value="predicted glycosyltransferase like domains"/>
    <property type="match status" value="1"/>
</dbReference>